<gene>
    <name evidence="9" type="ORF">UFOPK2350_01760</name>
</gene>
<dbReference type="GO" id="GO:0031419">
    <property type="term" value="F:cobalamin binding"/>
    <property type="evidence" value="ECO:0007669"/>
    <property type="project" value="UniProtKB-KW"/>
</dbReference>
<proteinExistence type="inferred from homology"/>
<dbReference type="EMBL" id="CAEZXE010000215">
    <property type="protein sequence ID" value="CAB4694662.1"/>
    <property type="molecule type" value="Genomic_DNA"/>
</dbReference>
<dbReference type="GO" id="GO:0019678">
    <property type="term" value="P:propionate metabolic process, methylmalonyl pathway"/>
    <property type="evidence" value="ECO:0007669"/>
    <property type="project" value="TreeGrafter"/>
</dbReference>
<sequence length="280" mass="29804">MRIEESAARKQARIDRREDIVVGVNKYVPENVEMVDVLDIDNTKVREEQLAKLATVRANRDDAACAAALAALTEGAKNDGNLLALAVEAARARATLGEISDAMEEVFGRHKAEVRTIAGVYAKAYEGDEDFTALQGEIEAFAKTEGRRPRMLVAKMGQDGHDRGAKVIATAFADLGFDVDMGPLFQTPSEAARDAIENDVHVVGVSSQAAGHKTLVPMLIDELRKAGANNILVVCGGVIPPQDYDMLNDAGVAAIFGPGTNIPSAARKVLALIAEKSPNA</sequence>
<evidence type="ECO:0000256" key="1">
    <source>
        <dbReference type="ARBA" id="ARBA00001922"/>
    </source>
</evidence>
<dbReference type="NCBIfam" id="TIGR00640">
    <property type="entry name" value="acid_CoA_mut_C"/>
    <property type="match status" value="1"/>
</dbReference>
<keyword evidence="7" id="KW-0170">Cobalt</keyword>
<dbReference type="SUPFAM" id="SSF52242">
    <property type="entry name" value="Cobalamin (vitamin B12)-binding domain"/>
    <property type="match status" value="1"/>
</dbReference>
<keyword evidence="4" id="KW-0846">Cobalamin</keyword>
<dbReference type="Gene3D" id="3.20.20.240">
    <property type="entry name" value="Methylmalonyl-CoA mutase"/>
    <property type="match status" value="1"/>
</dbReference>
<keyword evidence="6" id="KW-0413">Isomerase</keyword>
<dbReference type="InterPro" id="IPR006099">
    <property type="entry name" value="MeMalonylCoA_mutase_a/b_cat"/>
</dbReference>
<reference evidence="9" key="1">
    <citation type="submission" date="2020-05" db="EMBL/GenBank/DDBJ databases">
        <authorList>
            <person name="Chiriac C."/>
            <person name="Salcher M."/>
            <person name="Ghai R."/>
            <person name="Kavagutti S V."/>
        </authorList>
    </citation>
    <scope>NUCLEOTIDE SEQUENCE</scope>
</reference>
<dbReference type="InterPro" id="IPR036724">
    <property type="entry name" value="Cobalamin-bd_sf"/>
</dbReference>
<evidence type="ECO:0000256" key="2">
    <source>
        <dbReference type="ARBA" id="ARBA00008465"/>
    </source>
</evidence>
<dbReference type="GO" id="GO:0005737">
    <property type="term" value="C:cytoplasm"/>
    <property type="evidence" value="ECO:0007669"/>
    <property type="project" value="TreeGrafter"/>
</dbReference>
<dbReference type="InterPro" id="IPR006159">
    <property type="entry name" value="Acid_CoA_mut_C"/>
</dbReference>
<comment type="similarity">
    <text evidence="2">Belongs to the methylmalonyl-CoA mutase family.</text>
</comment>
<feature type="domain" description="B12-binding" evidence="8">
    <location>
        <begin position="148"/>
        <end position="280"/>
    </location>
</feature>
<dbReference type="Pfam" id="PF01642">
    <property type="entry name" value="MM_CoA_mutase"/>
    <property type="match status" value="1"/>
</dbReference>
<dbReference type="InterPro" id="IPR006158">
    <property type="entry name" value="Cobalamin-bd"/>
</dbReference>
<dbReference type="CDD" id="cd02071">
    <property type="entry name" value="MM_CoA_mut_B12_BD"/>
    <property type="match status" value="1"/>
</dbReference>
<keyword evidence="5" id="KW-0479">Metal-binding</keyword>
<dbReference type="FunFam" id="3.40.50.280:FF:000002">
    <property type="entry name" value="Methylmalonyl-CoA mutase, mitochondrial"/>
    <property type="match status" value="1"/>
</dbReference>
<evidence type="ECO:0000259" key="8">
    <source>
        <dbReference type="PROSITE" id="PS51332"/>
    </source>
</evidence>
<organism evidence="9">
    <name type="scientific">freshwater metagenome</name>
    <dbReference type="NCBI Taxonomy" id="449393"/>
    <lineage>
        <taxon>unclassified sequences</taxon>
        <taxon>metagenomes</taxon>
        <taxon>ecological metagenomes</taxon>
    </lineage>
</organism>
<dbReference type="PANTHER" id="PTHR48101:SF4">
    <property type="entry name" value="METHYLMALONYL-COA MUTASE, MITOCHONDRIAL"/>
    <property type="match status" value="1"/>
</dbReference>
<dbReference type="InterPro" id="IPR016176">
    <property type="entry name" value="Cbl-dep_enz_cat"/>
</dbReference>
<protein>
    <recommendedName>
        <fullName evidence="3">methylmalonyl-CoA mutase</fullName>
        <ecNumber evidence="3">5.4.99.2</ecNumber>
    </recommendedName>
</protein>
<dbReference type="Pfam" id="PF02310">
    <property type="entry name" value="B12-binding"/>
    <property type="match status" value="1"/>
</dbReference>
<accession>A0A6J6P8D2</accession>
<dbReference type="EC" id="5.4.99.2" evidence="3"/>
<evidence type="ECO:0000256" key="3">
    <source>
        <dbReference type="ARBA" id="ARBA00012398"/>
    </source>
</evidence>
<dbReference type="GO" id="GO:0004494">
    <property type="term" value="F:methylmalonyl-CoA mutase activity"/>
    <property type="evidence" value="ECO:0007669"/>
    <property type="project" value="UniProtKB-EC"/>
</dbReference>
<dbReference type="PANTHER" id="PTHR48101">
    <property type="entry name" value="METHYLMALONYL-COA MUTASE, MITOCHONDRIAL-RELATED"/>
    <property type="match status" value="1"/>
</dbReference>
<dbReference type="SUPFAM" id="SSF51703">
    <property type="entry name" value="Cobalamin (vitamin B12)-dependent enzymes"/>
    <property type="match status" value="1"/>
</dbReference>
<evidence type="ECO:0000313" key="9">
    <source>
        <dbReference type="EMBL" id="CAB4694662.1"/>
    </source>
</evidence>
<evidence type="ECO:0000256" key="5">
    <source>
        <dbReference type="ARBA" id="ARBA00022723"/>
    </source>
</evidence>
<evidence type="ECO:0000256" key="4">
    <source>
        <dbReference type="ARBA" id="ARBA00022628"/>
    </source>
</evidence>
<dbReference type="PROSITE" id="PS51332">
    <property type="entry name" value="B12_BINDING"/>
    <property type="match status" value="1"/>
</dbReference>
<name>A0A6J6P8D2_9ZZZZ</name>
<evidence type="ECO:0000256" key="7">
    <source>
        <dbReference type="ARBA" id="ARBA00023285"/>
    </source>
</evidence>
<comment type="cofactor">
    <cofactor evidence="1">
        <name>adenosylcob(III)alamin</name>
        <dbReference type="ChEBI" id="CHEBI:18408"/>
    </cofactor>
</comment>
<evidence type="ECO:0000256" key="6">
    <source>
        <dbReference type="ARBA" id="ARBA00023235"/>
    </source>
</evidence>
<dbReference type="AlphaFoldDB" id="A0A6J6P8D2"/>
<dbReference type="Gene3D" id="3.40.50.280">
    <property type="entry name" value="Cobalamin-binding domain"/>
    <property type="match status" value="1"/>
</dbReference>
<dbReference type="GO" id="GO:0046872">
    <property type="term" value="F:metal ion binding"/>
    <property type="evidence" value="ECO:0007669"/>
    <property type="project" value="UniProtKB-KW"/>
</dbReference>